<evidence type="ECO:0000313" key="4">
    <source>
        <dbReference type="Proteomes" id="UP001329430"/>
    </source>
</evidence>
<accession>A0AAN7VV80</accession>
<dbReference type="Pfam" id="PF13879">
    <property type="entry name" value="Hmw_CFAP97"/>
    <property type="match status" value="1"/>
</dbReference>
<organism evidence="3 4">
    <name type="scientific">Pyrocoelia pectoralis</name>
    <dbReference type="NCBI Taxonomy" id="417401"/>
    <lineage>
        <taxon>Eukaryota</taxon>
        <taxon>Metazoa</taxon>
        <taxon>Ecdysozoa</taxon>
        <taxon>Arthropoda</taxon>
        <taxon>Hexapoda</taxon>
        <taxon>Insecta</taxon>
        <taxon>Pterygota</taxon>
        <taxon>Neoptera</taxon>
        <taxon>Endopterygota</taxon>
        <taxon>Coleoptera</taxon>
        <taxon>Polyphaga</taxon>
        <taxon>Elateriformia</taxon>
        <taxon>Elateroidea</taxon>
        <taxon>Lampyridae</taxon>
        <taxon>Lampyrinae</taxon>
        <taxon>Pyrocoelia</taxon>
    </lineage>
</organism>
<dbReference type="GO" id="GO:0003755">
    <property type="term" value="F:peptidyl-prolyl cis-trans isomerase activity"/>
    <property type="evidence" value="ECO:0007669"/>
    <property type="project" value="InterPro"/>
</dbReference>
<dbReference type="InterPro" id="IPR029000">
    <property type="entry name" value="Cyclophilin-like_dom_sf"/>
</dbReference>
<comment type="similarity">
    <text evidence="1">Belongs to the CFAP97 family.</text>
</comment>
<sequence length="357" mass="41525">MENKTKKFKPYLKSPRYLPGQIDRDTITHDLRNYNNHHTKPFLMNPHKYVNSQRLVNDRYRMSEINRQNQQMIKKINVINRNGGWVDTFNPIAYADKTKWRAHELEMQEIDRNNLVTYHKIVNAKSEYDTRDLAEYWKYVVEKLKNSSKYPCILFDKKSLDFIIRQEPSISCICARLEKERPRVFMDFRVKNGVYLGRIIIELYNDIVPVTVQNFLSICCKMDGLTYKNCQVHRVAPGQYIETGDITKGNGKGGISIYGETFPEENHKLRHSKMGVLSMVSVGKKLNNSQFSITLTAIKKFDGLRVAFGKVIKGNTTLCKMDGLGRKYGRPIAPILIYNCGKFINGKTPTVLRKFKY</sequence>
<evidence type="ECO:0000313" key="3">
    <source>
        <dbReference type="EMBL" id="KAK5649699.1"/>
    </source>
</evidence>
<evidence type="ECO:0000259" key="2">
    <source>
        <dbReference type="PROSITE" id="PS50072"/>
    </source>
</evidence>
<comment type="caution">
    <text evidence="3">The sequence shown here is derived from an EMBL/GenBank/DDBJ whole genome shotgun (WGS) entry which is preliminary data.</text>
</comment>
<dbReference type="PANTHER" id="PTHR11071">
    <property type="entry name" value="PEPTIDYL-PROLYL CIS-TRANS ISOMERASE"/>
    <property type="match status" value="1"/>
</dbReference>
<gene>
    <name evidence="3" type="ORF">RI129_000728</name>
</gene>
<feature type="domain" description="PPIase cyclophilin-type" evidence="2">
    <location>
        <begin position="196"/>
        <end position="342"/>
    </location>
</feature>
<dbReference type="PANTHER" id="PTHR11071:SF561">
    <property type="entry name" value="PEPTIDYL-PROLYL CIS-TRANS ISOMERASE D-RELATED"/>
    <property type="match status" value="1"/>
</dbReference>
<dbReference type="AlphaFoldDB" id="A0AAN7VV80"/>
<name>A0AAN7VV80_9COLE</name>
<dbReference type="Pfam" id="PF00160">
    <property type="entry name" value="Pro_isomerase"/>
    <property type="match status" value="1"/>
</dbReference>
<dbReference type="GO" id="GO:0006457">
    <property type="term" value="P:protein folding"/>
    <property type="evidence" value="ECO:0007669"/>
    <property type="project" value="TreeGrafter"/>
</dbReference>
<evidence type="ECO:0000256" key="1">
    <source>
        <dbReference type="ARBA" id="ARBA00008315"/>
    </source>
</evidence>
<protein>
    <recommendedName>
        <fullName evidence="2">PPIase cyclophilin-type domain-containing protein</fullName>
    </recommendedName>
</protein>
<dbReference type="GO" id="GO:0016018">
    <property type="term" value="F:cyclosporin A binding"/>
    <property type="evidence" value="ECO:0007669"/>
    <property type="project" value="TreeGrafter"/>
</dbReference>
<dbReference type="InterPro" id="IPR002130">
    <property type="entry name" value="Cyclophilin-type_PPIase_dom"/>
</dbReference>
<dbReference type="GO" id="GO:0005737">
    <property type="term" value="C:cytoplasm"/>
    <property type="evidence" value="ECO:0007669"/>
    <property type="project" value="TreeGrafter"/>
</dbReference>
<dbReference type="EMBL" id="JAVRBK010000001">
    <property type="protein sequence ID" value="KAK5649699.1"/>
    <property type="molecule type" value="Genomic_DNA"/>
</dbReference>
<dbReference type="Proteomes" id="UP001329430">
    <property type="component" value="Chromosome 1"/>
</dbReference>
<dbReference type="Gene3D" id="2.40.100.10">
    <property type="entry name" value="Cyclophilin-like"/>
    <property type="match status" value="1"/>
</dbReference>
<dbReference type="PROSITE" id="PS50072">
    <property type="entry name" value="CSA_PPIASE_2"/>
    <property type="match status" value="1"/>
</dbReference>
<dbReference type="SUPFAM" id="SSF50891">
    <property type="entry name" value="Cyclophilin-like"/>
    <property type="match status" value="1"/>
</dbReference>
<dbReference type="InterPro" id="IPR029488">
    <property type="entry name" value="Hmw/CFAP97"/>
</dbReference>
<dbReference type="PRINTS" id="PR00153">
    <property type="entry name" value="CSAPPISMRASE"/>
</dbReference>
<proteinExistence type="inferred from homology"/>
<reference evidence="3 4" key="1">
    <citation type="journal article" date="2024" name="Insects">
        <title>An Improved Chromosome-Level Genome Assembly of the Firefly Pyrocoelia pectoralis.</title>
        <authorList>
            <person name="Fu X."/>
            <person name="Meyer-Rochow V.B."/>
            <person name="Ballantyne L."/>
            <person name="Zhu X."/>
        </authorList>
    </citation>
    <scope>NUCLEOTIDE SEQUENCE [LARGE SCALE GENOMIC DNA]</scope>
    <source>
        <strain evidence="3">XCY_ONT2</strain>
    </source>
</reference>
<keyword evidence="4" id="KW-1185">Reference proteome</keyword>